<evidence type="ECO:0000256" key="1">
    <source>
        <dbReference type="SAM" id="MobiDB-lite"/>
    </source>
</evidence>
<evidence type="ECO:0000313" key="2">
    <source>
        <dbReference type="EMBL" id="CAI9156619.1"/>
    </source>
</evidence>
<feature type="region of interest" description="Disordered" evidence="1">
    <location>
        <begin position="170"/>
        <end position="206"/>
    </location>
</feature>
<feature type="compositionally biased region" description="Low complexity" evidence="1">
    <location>
        <begin position="170"/>
        <end position="180"/>
    </location>
</feature>
<accession>A0ABN8Y4V5</accession>
<evidence type="ECO:0000313" key="3">
    <source>
        <dbReference type="Proteomes" id="UP001176941"/>
    </source>
</evidence>
<organism evidence="2 3">
    <name type="scientific">Rangifer tarandus platyrhynchus</name>
    <name type="common">Svalbard reindeer</name>
    <dbReference type="NCBI Taxonomy" id="3082113"/>
    <lineage>
        <taxon>Eukaryota</taxon>
        <taxon>Metazoa</taxon>
        <taxon>Chordata</taxon>
        <taxon>Craniata</taxon>
        <taxon>Vertebrata</taxon>
        <taxon>Euteleostomi</taxon>
        <taxon>Mammalia</taxon>
        <taxon>Eutheria</taxon>
        <taxon>Laurasiatheria</taxon>
        <taxon>Artiodactyla</taxon>
        <taxon>Ruminantia</taxon>
        <taxon>Pecora</taxon>
        <taxon>Cervidae</taxon>
        <taxon>Odocoileinae</taxon>
        <taxon>Rangifer</taxon>
    </lineage>
</organism>
<protein>
    <submittedName>
        <fullName evidence="2">Uncharacterized protein</fullName>
    </submittedName>
</protein>
<dbReference type="EMBL" id="OX459950">
    <property type="protein sequence ID" value="CAI9156619.1"/>
    <property type="molecule type" value="Genomic_DNA"/>
</dbReference>
<reference evidence="2" key="1">
    <citation type="submission" date="2023-04" db="EMBL/GenBank/DDBJ databases">
        <authorList>
            <consortium name="ELIXIR-Norway"/>
        </authorList>
    </citation>
    <scope>NUCLEOTIDE SEQUENCE [LARGE SCALE GENOMIC DNA]</scope>
</reference>
<keyword evidence="3" id="KW-1185">Reference proteome</keyword>
<proteinExistence type="predicted"/>
<name>A0ABN8Y4V5_RANTA</name>
<sequence length="206" mass="22750">MTFFGDHLTLTFLPVSLSQTELGFHPHKGLPLSSTRPPGLSTPCARVWEHSPDAREHRRLPLQVLQWRGRPQLSRCKFSICPSKFRAGHVASERSLQSDSKSMWAGTAVRPPQTPLGWIVMSAQDEAFVTRLVEPFKGSPADCSWKERRRFGMALRRACEVLRLLRSDAAPRAAAESRAVPPREPCPLGGEGTVDTSEGGLLADAE</sequence>
<dbReference type="Proteomes" id="UP001176941">
    <property type="component" value="Chromosome 14"/>
</dbReference>
<gene>
    <name evidence="2" type="ORF">MRATA1EN1_LOCUS5581</name>
</gene>